<gene>
    <name evidence="1" type="ORF">HYZ11_06015</name>
</gene>
<feature type="non-terminal residue" evidence="1">
    <location>
        <position position="1"/>
    </location>
</feature>
<proteinExistence type="predicted"/>
<comment type="caution">
    <text evidence="1">The sequence shown here is derived from an EMBL/GenBank/DDBJ whole genome shotgun (WGS) entry which is preliminary data.</text>
</comment>
<protein>
    <submittedName>
        <fullName evidence="1">Uncharacterized protein</fullName>
    </submittedName>
</protein>
<sequence>LDATRMTRKDVEVVVRQALGVSPRECVDWFLERAPHAVGHYRFIVNHCRLAKQLAQDRGVTAAHLEMAGRMMG</sequence>
<evidence type="ECO:0000313" key="2">
    <source>
        <dbReference type="Proteomes" id="UP000782312"/>
    </source>
</evidence>
<reference evidence="1" key="1">
    <citation type="submission" date="2020-07" db="EMBL/GenBank/DDBJ databases">
        <title>Huge and variable diversity of episymbiotic CPR bacteria and DPANN archaea in groundwater ecosystems.</title>
        <authorList>
            <person name="He C.Y."/>
            <person name="Keren R."/>
            <person name="Whittaker M."/>
            <person name="Farag I.F."/>
            <person name="Doudna J."/>
            <person name="Cate J.H.D."/>
            <person name="Banfield J.F."/>
        </authorList>
    </citation>
    <scope>NUCLEOTIDE SEQUENCE</scope>
    <source>
        <strain evidence="1">NC_groundwater_763_Ag_S-0.2um_68_21</strain>
    </source>
</reference>
<dbReference type="AlphaFoldDB" id="A0A932HWS4"/>
<name>A0A932HWS4_UNCTE</name>
<evidence type="ECO:0000313" key="1">
    <source>
        <dbReference type="EMBL" id="MBI3127139.1"/>
    </source>
</evidence>
<accession>A0A932HWS4</accession>
<organism evidence="1 2">
    <name type="scientific">Tectimicrobiota bacterium</name>
    <dbReference type="NCBI Taxonomy" id="2528274"/>
    <lineage>
        <taxon>Bacteria</taxon>
        <taxon>Pseudomonadati</taxon>
        <taxon>Nitrospinota/Tectimicrobiota group</taxon>
        <taxon>Candidatus Tectimicrobiota</taxon>
    </lineage>
</organism>
<dbReference type="Proteomes" id="UP000782312">
    <property type="component" value="Unassembled WGS sequence"/>
</dbReference>
<dbReference type="EMBL" id="JACPUR010000016">
    <property type="protein sequence ID" value="MBI3127139.1"/>
    <property type="molecule type" value="Genomic_DNA"/>
</dbReference>